<evidence type="ECO:0000256" key="1">
    <source>
        <dbReference type="ARBA" id="ARBA00004651"/>
    </source>
</evidence>
<dbReference type="EMBL" id="CP043505">
    <property type="protein sequence ID" value="QEO16270.1"/>
    <property type="molecule type" value="Genomic_DNA"/>
</dbReference>
<keyword evidence="5 7" id="KW-1133">Transmembrane helix</keyword>
<dbReference type="PANTHER" id="PTHR43744">
    <property type="entry name" value="ABC TRANSPORTER PERMEASE PROTEIN MG189-RELATED-RELATED"/>
    <property type="match status" value="1"/>
</dbReference>
<dbReference type="CDD" id="cd06261">
    <property type="entry name" value="TM_PBP2"/>
    <property type="match status" value="1"/>
</dbReference>
<reference evidence="9 10" key="1">
    <citation type="submission" date="2019-09" db="EMBL/GenBank/DDBJ databases">
        <title>Genome sequencing of strain KACC 19306.</title>
        <authorList>
            <person name="Heo J."/>
            <person name="Kim S.-J."/>
            <person name="Kim J.-S."/>
            <person name="Hong S.-B."/>
            <person name="Kwon S.-W."/>
        </authorList>
    </citation>
    <scope>NUCLEOTIDE SEQUENCE [LARGE SCALE GENOMIC DNA]</scope>
    <source>
        <strain evidence="9 10">KACC 19306</strain>
    </source>
</reference>
<accession>A0A5C1YLZ7</accession>
<evidence type="ECO:0000256" key="4">
    <source>
        <dbReference type="ARBA" id="ARBA00022692"/>
    </source>
</evidence>
<dbReference type="Proteomes" id="UP000324678">
    <property type="component" value="Chromosome"/>
</dbReference>
<keyword evidence="10" id="KW-1185">Reference proteome</keyword>
<dbReference type="GO" id="GO:0005886">
    <property type="term" value="C:plasma membrane"/>
    <property type="evidence" value="ECO:0007669"/>
    <property type="project" value="UniProtKB-SubCell"/>
</dbReference>
<feature type="transmembrane region" description="Helical" evidence="7">
    <location>
        <begin position="193"/>
        <end position="215"/>
    </location>
</feature>
<keyword evidence="4 7" id="KW-0812">Transmembrane</keyword>
<feature type="transmembrane region" description="Helical" evidence="7">
    <location>
        <begin position="235"/>
        <end position="258"/>
    </location>
</feature>
<comment type="similarity">
    <text evidence="7">Belongs to the binding-protein-dependent transport system permease family.</text>
</comment>
<protein>
    <submittedName>
        <fullName evidence="9">Carbohydrate ABC transporter permease</fullName>
    </submittedName>
</protein>
<dbReference type="Gene3D" id="1.10.3720.10">
    <property type="entry name" value="MetI-like"/>
    <property type="match status" value="1"/>
</dbReference>
<evidence type="ECO:0000313" key="10">
    <source>
        <dbReference type="Proteomes" id="UP000324678"/>
    </source>
</evidence>
<keyword evidence="2 7" id="KW-0813">Transport</keyword>
<comment type="subcellular location">
    <subcellularLocation>
        <location evidence="1 7">Cell membrane</location>
        <topology evidence="1 7">Multi-pass membrane protein</topology>
    </subcellularLocation>
</comment>
<evidence type="ECO:0000259" key="8">
    <source>
        <dbReference type="PROSITE" id="PS50928"/>
    </source>
</evidence>
<evidence type="ECO:0000256" key="6">
    <source>
        <dbReference type="ARBA" id="ARBA00023136"/>
    </source>
</evidence>
<gene>
    <name evidence="9" type="ORF">FLP10_14920</name>
</gene>
<feature type="transmembrane region" description="Helical" evidence="7">
    <location>
        <begin position="12"/>
        <end position="30"/>
    </location>
</feature>
<evidence type="ECO:0000313" key="9">
    <source>
        <dbReference type="EMBL" id="QEO16270.1"/>
    </source>
</evidence>
<name>A0A5C1YLZ7_9MICO</name>
<keyword evidence="6 7" id="KW-0472">Membrane</keyword>
<dbReference type="InterPro" id="IPR035906">
    <property type="entry name" value="MetI-like_sf"/>
</dbReference>
<dbReference type="InterPro" id="IPR000515">
    <property type="entry name" value="MetI-like"/>
</dbReference>
<keyword evidence="3" id="KW-1003">Cell membrane</keyword>
<evidence type="ECO:0000256" key="5">
    <source>
        <dbReference type="ARBA" id="ARBA00022989"/>
    </source>
</evidence>
<dbReference type="AlphaFoldDB" id="A0A5C1YLZ7"/>
<dbReference type="GO" id="GO:0055085">
    <property type="term" value="P:transmembrane transport"/>
    <property type="evidence" value="ECO:0007669"/>
    <property type="project" value="InterPro"/>
</dbReference>
<organism evidence="9 10">
    <name type="scientific">Agromyces intestinalis</name>
    <dbReference type="NCBI Taxonomy" id="2592652"/>
    <lineage>
        <taxon>Bacteria</taxon>
        <taxon>Bacillati</taxon>
        <taxon>Actinomycetota</taxon>
        <taxon>Actinomycetes</taxon>
        <taxon>Micrococcales</taxon>
        <taxon>Microbacteriaceae</taxon>
        <taxon>Agromyces</taxon>
    </lineage>
</organism>
<dbReference type="PROSITE" id="PS50928">
    <property type="entry name" value="ABC_TM1"/>
    <property type="match status" value="1"/>
</dbReference>
<feature type="transmembrane region" description="Helical" evidence="7">
    <location>
        <begin position="104"/>
        <end position="125"/>
    </location>
</feature>
<evidence type="ECO:0000256" key="3">
    <source>
        <dbReference type="ARBA" id="ARBA00022475"/>
    </source>
</evidence>
<dbReference type="OrthoDB" id="2063054at2"/>
<dbReference type="KEGG" id="ail:FLP10_14920"/>
<feature type="transmembrane region" description="Helical" evidence="7">
    <location>
        <begin position="68"/>
        <end position="92"/>
    </location>
</feature>
<dbReference type="Pfam" id="PF00528">
    <property type="entry name" value="BPD_transp_1"/>
    <property type="match status" value="1"/>
</dbReference>
<feature type="domain" description="ABC transmembrane type-1" evidence="8">
    <location>
        <begin position="69"/>
        <end position="259"/>
    </location>
</feature>
<evidence type="ECO:0000256" key="2">
    <source>
        <dbReference type="ARBA" id="ARBA00022448"/>
    </source>
</evidence>
<proteinExistence type="inferred from homology"/>
<feature type="transmembrane region" description="Helical" evidence="7">
    <location>
        <begin position="137"/>
        <end position="156"/>
    </location>
</feature>
<evidence type="ECO:0000256" key="7">
    <source>
        <dbReference type="RuleBase" id="RU363032"/>
    </source>
</evidence>
<sequence length="274" mass="30902">MQRSTRQVSRYVVLVAVAVVLIFPFYWAFISSVKPASEQAAYPPSFWPSSFEWSNYADAWNSQPFTRFFLNSVLVTTLSVLGVTFSSAVVAYGFARFEFRGKKALFTLLLATMIIPWDVLVVPLYMQYSFLGWINTYLPLIVPSYFGAPFYIFLLTQFLRTIPRDLEEAAMLDGAGHFRTFTSIFLPLMRPQLVLTAILHTIVVWNDFLGPLVFLNDTDLFTLPIGLSFFKSSQLIDTTSMLCISMVMVVPPLIAFFLGQRQILGNEAGSGLKG</sequence>
<dbReference type="PANTHER" id="PTHR43744:SF6">
    <property type="entry name" value="ABC TRANSPORTER PERMEASE PROTEIN YESQ-RELATED"/>
    <property type="match status" value="1"/>
</dbReference>
<dbReference type="SUPFAM" id="SSF161098">
    <property type="entry name" value="MetI-like"/>
    <property type="match status" value="1"/>
</dbReference>